<reference evidence="2" key="1">
    <citation type="journal article" date="2010" name="PLoS ONE">
        <title>The complete genome sequence of Cupriavidus metallidurans strain CH34, a master survivalist in harsh and anthropogenic environments.</title>
        <authorList>
            <person name="Janssen P.J."/>
            <person name="Van Houdt R."/>
            <person name="Moors H."/>
            <person name="Monsieurs P."/>
            <person name="Morin N."/>
            <person name="Michaux A."/>
            <person name="Benotmane M.A."/>
            <person name="Leys N."/>
            <person name="Vallaeys T."/>
            <person name="Lapidus A."/>
            <person name="Monchy S."/>
            <person name="Medigue C."/>
            <person name="Taghavi S."/>
            <person name="McCorkle S."/>
            <person name="Dunn J."/>
            <person name="van der Lelie D."/>
            <person name="Mergeay M."/>
        </authorList>
    </citation>
    <scope>NUCLEOTIDE SEQUENCE [LARGE SCALE GENOMIC DNA]</scope>
    <source>
        <strain evidence="2">ATCC 43123 / DSM 2839 / NBRC 102507 / CH34</strain>
    </source>
</reference>
<geneLocation type="plasmid" evidence="1 2">
    <name>megaplasmid</name>
</geneLocation>
<name>Q1LB72_CUPMC</name>
<evidence type="ECO:0000313" key="1">
    <source>
        <dbReference type="EMBL" id="ABF12604.1"/>
    </source>
</evidence>
<protein>
    <submittedName>
        <fullName evidence="1">Uncharacterized protein</fullName>
    </submittedName>
</protein>
<organism evidence="1 2">
    <name type="scientific">Cupriavidus metallidurans (strain ATCC 43123 / DSM 2839 / NBRC 102507 / CH34)</name>
    <name type="common">Ralstonia metallidurans</name>
    <dbReference type="NCBI Taxonomy" id="266264"/>
    <lineage>
        <taxon>Bacteria</taxon>
        <taxon>Pseudomonadati</taxon>
        <taxon>Pseudomonadota</taxon>
        <taxon>Betaproteobacteria</taxon>
        <taxon>Burkholderiales</taxon>
        <taxon>Burkholderiaceae</taxon>
        <taxon>Cupriavidus</taxon>
    </lineage>
</organism>
<dbReference type="EMBL" id="CP000353">
    <property type="protein sequence ID" value="ABF12604.1"/>
    <property type="molecule type" value="Genomic_DNA"/>
</dbReference>
<dbReference type="Proteomes" id="UP000002429">
    <property type="component" value="Plasmid megaplasmid"/>
</dbReference>
<keyword evidence="1" id="KW-0614">Plasmid</keyword>
<gene>
    <name evidence="1" type="ordered locus">Rmet_5745</name>
</gene>
<evidence type="ECO:0000313" key="2">
    <source>
        <dbReference type="Proteomes" id="UP000002429"/>
    </source>
</evidence>
<sequence>MFGPNFFGQSGAAWLAEMPQWREYRRTRCSIPALHIRPQATIEKISCNEIDSYLLFDHCLTRGKSPEPDGTSFQSVVSGRNRARDALYRLLWGPLRNTERLVVASCRKIGKTTRPRFPDRVIQQQARPPFYSARRPGTARRPGRCNTRRTGRLPPDFFFPVPFQALAWFHCTARPRVRSA</sequence>
<proteinExistence type="predicted"/>
<dbReference type="AlphaFoldDB" id="Q1LB72"/>
<dbReference type="HOGENOM" id="CLU_1495033_0_0_4"/>
<keyword evidence="2" id="KW-1185">Reference proteome</keyword>
<accession>Q1LB72</accession>
<dbReference type="KEGG" id="rme:Rmet_5745"/>